<dbReference type="Proteomes" id="UP000318297">
    <property type="component" value="Unassembled WGS sequence"/>
</dbReference>
<organism evidence="4 5">
    <name type="scientific">Rudaeicoccus suwonensis</name>
    <dbReference type="NCBI Taxonomy" id="657409"/>
    <lineage>
        <taxon>Bacteria</taxon>
        <taxon>Bacillati</taxon>
        <taxon>Actinomycetota</taxon>
        <taxon>Actinomycetes</taxon>
        <taxon>Micrococcales</taxon>
        <taxon>Dermacoccaceae</taxon>
        <taxon>Rudaeicoccus</taxon>
    </lineage>
</organism>
<feature type="domain" description="GH15-like" evidence="2">
    <location>
        <begin position="241"/>
        <end position="606"/>
    </location>
</feature>
<dbReference type="InterPro" id="IPR011613">
    <property type="entry name" value="GH15-like"/>
</dbReference>
<dbReference type="InterPro" id="IPR012341">
    <property type="entry name" value="6hp_glycosidase-like_sf"/>
</dbReference>
<accession>A0A561EAM2</accession>
<proteinExistence type="predicted"/>
<dbReference type="PANTHER" id="PTHR31616">
    <property type="entry name" value="TREHALASE"/>
    <property type="match status" value="1"/>
</dbReference>
<gene>
    <name evidence="4" type="ORF">BKA23_1480</name>
</gene>
<dbReference type="InterPro" id="IPR045582">
    <property type="entry name" value="Trehalase-like_N"/>
</dbReference>
<evidence type="ECO:0000259" key="3">
    <source>
        <dbReference type="Pfam" id="PF19291"/>
    </source>
</evidence>
<dbReference type="Gene3D" id="1.50.10.10">
    <property type="match status" value="1"/>
</dbReference>
<dbReference type="AlphaFoldDB" id="A0A561EAM2"/>
<evidence type="ECO:0000256" key="1">
    <source>
        <dbReference type="SAM" id="MobiDB-lite"/>
    </source>
</evidence>
<evidence type="ECO:0000259" key="2">
    <source>
        <dbReference type="Pfam" id="PF00723"/>
    </source>
</evidence>
<name>A0A561EAM2_9MICO</name>
<dbReference type="Pfam" id="PF00723">
    <property type="entry name" value="Glyco_hydro_15"/>
    <property type="match status" value="1"/>
</dbReference>
<dbReference type="GO" id="GO:0004553">
    <property type="term" value="F:hydrolase activity, hydrolyzing O-glycosyl compounds"/>
    <property type="evidence" value="ECO:0007669"/>
    <property type="project" value="TreeGrafter"/>
</dbReference>
<evidence type="ECO:0000313" key="5">
    <source>
        <dbReference type="Proteomes" id="UP000318297"/>
    </source>
</evidence>
<feature type="region of interest" description="Disordered" evidence="1">
    <location>
        <begin position="1"/>
        <end position="20"/>
    </location>
</feature>
<dbReference type="EMBL" id="VIVQ01000001">
    <property type="protein sequence ID" value="TWE12665.1"/>
    <property type="molecule type" value="Genomic_DNA"/>
</dbReference>
<feature type="domain" description="Trehalase-like N-terminal" evidence="3">
    <location>
        <begin position="24"/>
        <end position="147"/>
    </location>
</feature>
<evidence type="ECO:0000313" key="4">
    <source>
        <dbReference type="EMBL" id="TWE12665.1"/>
    </source>
</evidence>
<dbReference type="SUPFAM" id="SSF48208">
    <property type="entry name" value="Six-hairpin glycosidases"/>
    <property type="match status" value="1"/>
</dbReference>
<protein>
    <submittedName>
        <fullName evidence="4">GH15 family glucan-1,4-alpha-glucosidase</fullName>
    </submittedName>
</protein>
<dbReference type="InterPro" id="IPR008928">
    <property type="entry name" value="6-hairpin_glycosidase_sf"/>
</dbReference>
<sequence>MRHTLGTVTGDDEVNSSQTTPPRVRIEDYAIIGDTETAALVSRDGSIDWLCLPRFDSASCFTALLGDPSHGRWLIGPVSEADSHRRYIGRSSVLETIHETATGIVKVTDLMPLGAGRADIVRVIEGLDGEVEMAHDFVVRFDYGRIRPWVSHHDADSGDQEILVAIAGPDMLLLRGSRLPRGGDGRHHDRFTVHAGERLQFDLSWVSSWKPIPAPLDIPARITRTIETSQDWAAECTYDGPYDDAVVRSLLLLRLLTDTRRGGIVAAPTTSLPEDLGGVRNWDYRFCWLRDASLTLEALLQAGFSESTALWRDWLVRAIAGDPQDMQIMYAVDGSRRLPESTLDHLPGYAGSQPVRVGNGAVDQKQTDVLGEVMIALHLARDLGLEESPHTWAVERALVEELADNWQDPDNGLWEIRGPLRHFTHSRVMVWAAFDRAVRAVDEHGLEGPVERWRELRDKVREEVLTKGFNTEINSFTQHYDTTEVDASLLNIPLVGFLPGDDPRVLGTIDRIEHDLMHHGLLMRYRTEAGVDGLPGREHPFLACSFWLVSAYAKAGRLAEAHALMGRLTGLSNDVGLLSEEYDPVGQRMIGNFPQAFSHLTLVQAAVAIADAEKALRQGDSDDV</sequence>
<dbReference type="GO" id="GO:0005975">
    <property type="term" value="P:carbohydrate metabolic process"/>
    <property type="evidence" value="ECO:0007669"/>
    <property type="project" value="InterPro"/>
</dbReference>
<reference evidence="4 5" key="1">
    <citation type="submission" date="2019-06" db="EMBL/GenBank/DDBJ databases">
        <title>Sequencing the genomes of 1000 actinobacteria strains.</title>
        <authorList>
            <person name="Klenk H.-P."/>
        </authorList>
    </citation>
    <scope>NUCLEOTIDE SEQUENCE [LARGE SCALE GENOMIC DNA]</scope>
    <source>
        <strain evidence="4 5">DSM 19560</strain>
    </source>
</reference>
<dbReference type="PANTHER" id="PTHR31616:SF0">
    <property type="entry name" value="GLUCAN 1,4-ALPHA-GLUCOSIDASE"/>
    <property type="match status" value="1"/>
</dbReference>
<dbReference type="Pfam" id="PF19291">
    <property type="entry name" value="TREH_N"/>
    <property type="match status" value="1"/>
</dbReference>
<keyword evidence="5" id="KW-1185">Reference proteome</keyword>
<comment type="caution">
    <text evidence="4">The sequence shown here is derived from an EMBL/GenBank/DDBJ whole genome shotgun (WGS) entry which is preliminary data.</text>
</comment>